<accession>A0ACB0EW04</accession>
<evidence type="ECO:0000313" key="1">
    <source>
        <dbReference type="EMBL" id="CAI9704146.1"/>
    </source>
</evidence>
<protein>
    <submittedName>
        <fullName evidence="1">Uncharacterized protein</fullName>
    </submittedName>
</protein>
<organism evidence="1 2">
    <name type="scientific">Rangifer tarandus platyrhynchus</name>
    <name type="common">Svalbard reindeer</name>
    <dbReference type="NCBI Taxonomy" id="3082113"/>
    <lineage>
        <taxon>Eukaryota</taxon>
        <taxon>Metazoa</taxon>
        <taxon>Chordata</taxon>
        <taxon>Craniata</taxon>
        <taxon>Vertebrata</taxon>
        <taxon>Euteleostomi</taxon>
        <taxon>Mammalia</taxon>
        <taxon>Eutheria</taxon>
        <taxon>Laurasiatheria</taxon>
        <taxon>Artiodactyla</taxon>
        <taxon>Ruminantia</taxon>
        <taxon>Pecora</taxon>
        <taxon>Cervidae</taxon>
        <taxon>Odocoileinae</taxon>
        <taxon>Rangifer</taxon>
    </lineage>
</organism>
<reference evidence="1" key="1">
    <citation type="submission" date="2023-05" db="EMBL/GenBank/DDBJ databases">
        <authorList>
            <consortium name="ELIXIR-Norway"/>
        </authorList>
    </citation>
    <scope>NUCLEOTIDE SEQUENCE</scope>
</reference>
<proteinExistence type="predicted"/>
<dbReference type="EMBL" id="OX596111">
    <property type="protein sequence ID" value="CAI9704146.1"/>
    <property type="molecule type" value="Genomic_DNA"/>
</dbReference>
<sequence length="202" mass="21433">MGGKERREDREEAGVREGPRPSGTTARGSARRLGGRGRGEGVGGDSWAGRAGTWSGARAAPRVLPYRAREVGAPGGETPKGRARAQARGDPLSASPGGSSRYRRRSDLQATSPCARLEAPPAALALMLPPQPLPPASARSPSPPAVYSGELGPLSRALPPPRVHAHTSPRNELSLGSRQRTRSLKYWSWAISEKKNPKNPFI</sequence>
<gene>
    <name evidence="1" type="ORF">MRATA1EN3_LOCUS15359</name>
</gene>
<dbReference type="Proteomes" id="UP001162501">
    <property type="component" value="Chromosome 27"/>
</dbReference>
<evidence type="ECO:0000313" key="2">
    <source>
        <dbReference type="Proteomes" id="UP001162501"/>
    </source>
</evidence>
<name>A0ACB0EW04_RANTA</name>